<dbReference type="GO" id="GO:0005737">
    <property type="term" value="C:cytoplasm"/>
    <property type="evidence" value="ECO:0007669"/>
    <property type="project" value="TreeGrafter"/>
</dbReference>
<organism evidence="4">
    <name type="scientific">Micromonas pusilla</name>
    <name type="common">Picoplanktonic green alga</name>
    <name type="synonym">Chromulina pusilla</name>
    <dbReference type="NCBI Taxonomy" id="38833"/>
    <lineage>
        <taxon>Eukaryota</taxon>
        <taxon>Viridiplantae</taxon>
        <taxon>Chlorophyta</taxon>
        <taxon>Mamiellophyceae</taxon>
        <taxon>Mamiellales</taxon>
        <taxon>Mamiellaceae</taxon>
        <taxon>Micromonas</taxon>
    </lineage>
</organism>
<name>A0A7R9TMT3_MICPS</name>
<keyword evidence="1" id="KW-0863">Zinc-finger</keyword>
<dbReference type="PROSITE" id="PS50157">
    <property type="entry name" value="ZINC_FINGER_C2H2_2"/>
    <property type="match status" value="1"/>
</dbReference>
<sequence length="238" mass="26039">MYGDRAFQCALTGRRFSTRAELDAHLDLTHMRRKKKKEGNTSRRWCVDASEWVKGAAAEAADDAPAFFATEKKAKEAEDDEIPKDSSVPVVDENQTACALSGETFETFWNPAEEEWHYRGCVRLERAVGSAPKGAIVLVSAVPKGGGKKAHTGSFGGGLDLAGISETGGGETKPKKRKTAAAAAPKLEDVKEELPPVVKDEPEPEETEVKEEPCEDEAEAREEEKPEPATRRSKRTRK</sequence>
<dbReference type="GO" id="GO:0031124">
    <property type="term" value="P:mRNA 3'-end processing"/>
    <property type="evidence" value="ECO:0007669"/>
    <property type="project" value="InterPro"/>
</dbReference>
<dbReference type="AlphaFoldDB" id="A0A7R9TMT3"/>
<feature type="compositionally biased region" description="Acidic residues" evidence="2">
    <location>
        <begin position="202"/>
        <end position="221"/>
    </location>
</feature>
<gene>
    <name evidence="4" type="ORF">MPUS1402_LOCUS6916</name>
</gene>
<dbReference type="GO" id="GO:0008270">
    <property type="term" value="F:zinc ion binding"/>
    <property type="evidence" value="ECO:0007669"/>
    <property type="project" value="UniProtKB-KW"/>
</dbReference>
<evidence type="ECO:0000313" key="4">
    <source>
        <dbReference type="EMBL" id="CAD8239806.1"/>
    </source>
</evidence>
<evidence type="ECO:0000259" key="3">
    <source>
        <dbReference type="PROSITE" id="PS50157"/>
    </source>
</evidence>
<dbReference type="PANTHER" id="PTHR15921:SF3">
    <property type="entry name" value="PRE-MRNA CLEAVAGE COMPLEX 2 PROTEIN PCF11"/>
    <property type="match status" value="1"/>
</dbReference>
<proteinExistence type="predicted"/>
<keyword evidence="1" id="KW-0862">Zinc</keyword>
<dbReference type="InterPro" id="IPR045154">
    <property type="entry name" value="PCF11-like"/>
</dbReference>
<dbReference type="GO" id="GO:0000993">
    <property type="term" value="F:RNA polymerase II complex binding"/>
    <property type="evidence" value="ECO:0007669"/>
    <property type="project" value="InterPro"/>
</dbReference>
<dbReference type="GO" id="GO:0003729">
    <property type="term" value="F:mRNA binding"/>
    <property type="evidence" value="ECO:0007669"/>
    <property type="project" value="InterPro"/>
</dbReference>
<accession>A0A7R9TMT3</accession>
<dbReference type="Pfam" id="PF23228">
    <property type="entry name" value="zf_PCFS4"/>
    <property type="match status" value="1"/>
</dbReference>
<feature type="compositionally biased region" description="Basic and acidic residues" evidence="2">
    <location>
        <begin position="186"/>
        <end position="201"/>
    </location>
</feature>
<evidence type="ECO:0000256" key="2">
    <source>
        <dbReference type="SAM" id="MobiDB-lite"/>
    </source>
</evidence>
<feature type="region of interest" description="Disordered" evidence="2">
    <location>
        <begin position="166"/>
        <end position="238"/>
    </location>
</feature>
<dbReference type="PANTHER" id="PTHR15921">
    <property type="entry name" value="PRE-MRNA CLEAVAGE COMPLEX II"/>
    <property type="match status" value="1"/>
</dbReference>
<keyword evidence="1" id="KW-0479">Metal-binding</keyword>
<dbReference type="InterPro" id="IPR013087">
    <property type="entry name" value="Znf_C2H2_type"/>
</dbReference>
<evidence type="ECO:0000256" key="1">
    <source>
        <dbReference type="PROSITE-ProRule" id="PRU00042"/>
    </source>
</evidence>
<dbReference type="GO" id="GO:0005849">
    <property type="term" value="C:mRNA cleavage factor complex"/>
    <property type="evidence" value="ECO:0007669"/>
    <property type="project" value="TreeGrafter"/>
</dbReference>
<feature type="domain" description="C2H2-type" evidence="3">
    <location>
        <begin position="7"/>
        <end position="35"/>
    </location>
</feature>
<reference evidence="4" key="1">
    <citation type="submission" date="2021-01" db="EMBL/GenBank/DDBJ databases">
        <authorList>
            <person name="Corre E."/>
            <person name="Pelletier E."/>
            <person name="Niang G."/>
            <person name="Scheremetjew M."/>
            <person name="Finn R."/>
            <person name="Kale V."/>
            <person name="Holt S."/>
            <person name="Cochrane G."/>
            <person name="Meng A."/>
            <person name="Brown T."/>
            <person name="Cohen L."/>
        </authorList>
    </citation>
    <scope>NUCLEOTIDE SEQUENCE</scope>
    <source>
        <strain evidence="4">RCC1614</strain>
    </source>
</reference>
<dbReference type="InterPro" id="IPR057242">
    <property type="entry name" value="PCFS4-like"/>
</dbReference>
<dbReference type="GO" id="GO:0006369">
    <property type="term" value="P:termination of RNA polymerase II transcription"/>
    <property type="evidence" value="ECO:0007669"/>
    <property type="project" value="InterPro"/>
</dbReference>
<protein>
    <recommendedName>
        <fullName evidence="3">C2H2-type domain-containing protein</fullName>
    </recommendedName>
</protein>
<dbReference type="EMBL" id="HBDY01009256">
    <property type="protein sequence ID" value="CAD8239806.1"/>
    <property type="molecule type" value="Transcribed_RNA"/>
</dbReference>